<evidence type="ECO:0000313" key="6">
    <source>
        <dbReference type="EMBL" id="VFS49854.1"/>
    </source>
</evidence>
<organism evidence="5 7">
    <name type="scientific">Budvicia aquatica</name>
    <dbReference type="NCBI Taxonomy" id="82979"/>
    <lineage>
        <taxon>Bacteria</taxon>
        <taxon>Pseudomonadati</taxon>
        <taxon>Pseudomonadota</taxon>
        <taxon>Gammaproteobacteria</taxon>
        <taxon>Enterobacterales</taxon>
        <taxon>Budviciaceae</taxon>
        <taxon>Budvicia</taxon>
    </lineage>
</organism>
<dbReference type="InterPro" id="IPR003313">
    <property type="entry name" value="AraC-bd"/>
</dbReference>
<name>A0A2C6C2E9_9GAMM</name>
<reference evidence="6 8" key="3">
    <citation type="submission" date="2019-03" db="EMBL/GenBank/DDBJ databases">
        <authorList>
            <consortium name="Pathogen Informatics"/>
        </authorList>
    </citation>
    <scope>NUCLEOTIDE SEQUENCE [LARGE SCALE GENOMIC DNA]</scope>
    <source>
        <strain evidence="6 8">NCTC12282</strain>
    </source>
</reference>
<keyword evidence="1" id="KW-0805">Transcription regulation</keyword>
<dbReference type="InterPro" id="IPR050204">
    <property type="entry name" value="AraC_XylS_family_regulators"/>
</dbReference>
<evidence type="ECO:0000256" key="2">
    <source>
        <dbReference type="ARBA" id="ARBA00023125"/>
    </source>
</evidence>
<sequence>MTSSTNWIDLSRDADTGIETLRAHFKGHAYDPHWHPSYLVGLTEQGIQQFNCRKQKVQSTPGKVFLLEPGEMHDGESIRQDGFTYRMLYIDPEWLEQSLSGLFEQVPVGYIPGFDTTLSQDPQLAQAISDAFEMLHYGEIRMVKQSAIDTLLATLTRHVAWRANTQQSGLNLTLAERAREYIHAHMYENIGLDDLSAVLDTDRFTLTRAFKQRFGQPPHTYLVQLKLTHARLLLANGMLPIDVSTIVGFADQSHMGRWFRKAYRLTPSHYRKLCLQR</sequence>
<evidence type="ECO:0000259" key="4">
    <source>
        <dbReference type="PROSITE" id="PS01124"/>
    </source>
</evidence>
<dbReference type="InterPro" id="IPR009057">
    <property type="entry name" value="Homeodomain-like_sf"/>
</dbReference>
<evidence type="ECO:0000313" key="5">
    <source>
        <dbReference type="EMBL" id="PHI30530.1"/>
    </source>
</evidence>
<keyword evidence="3" id="KW-0804">Transcription</keyword>
<dbReference type="PANTHER" id="PTHR46796:SF2">
    <property type="entry name" value="TRANSCRIPTIONAL REGULATORY PROTEIN"/>
    <property type="match status" value="1"/>
</dbReference>
<feature type="domain" description="HTH araC/xylS-type" evidence="4">
    <location>
        <begin position="176"/>
        <end position="273"/>
    </location>
</feature>
<dbReference type="STRING" id="1111728.GCA_000427805_00083"/>
<evidence type="ECO:0000256" key="1">
    <source>
        <dbReference type="ARBA" id="ARBA00023015"/>
    </source>
</evidence>
<evidence type="ECO:0000313" key="8">
    <source>
        <dbReference type="Proteomes" id="UP000373449"/>
    </source>
</evidence>
<dbReference type="EMBL" id="PDDX01000001">
    <property type="protein sequence ID" value="PHI30530.1"/>
    <property type="molecule type" value="Genomic_DNA"/>
</dbReference>
<dbReference type="Pfam" id="PF12833">
    <property type="entry name" value="HTH_18"/>
    <property type="match status" value="1"/>
</dbReference>
<dbReference type="EMBL" id="CAADJA010000002">
    <property type="protein sequence ID" value="VFS49854.1"/>
    <property type="molecule type" value="Genomic_DNA"/>
</dbReference>
<reference evidence="5" key="2">
    <citation type="submission" date="2017-09" db="EMBL/GenBank/DDBJ databases">
        <title>FDA dAtabase for Regulatory Grade micrObial Sequences (FDA-ARGOS): Supporting development and validation of Infectious Disease Dx tests.</title>
        <authorList>
            <person name="Minogue T."/>
            <person name="Wolcott M."/>
            <person name="Wasieloski L."/>
            <person name="Aguilar W."/>
            <person name="Moore D."/>
            <person name="Tallon L.J."/>
            <person name="Sadzewicz L."/>
            <person name="Ott S."/>
            <person name="Zhao X."/>
            <person name="Nagaraj S."/>
            <person name="Vavikolanu K."/>
            <person name="Aluvathingal J."/>
            <person name="Nadendla S."/>
            <person name="Sichtig H."/>
        </authorList>
    </citation>
    <scope>NUCLEOTIDE SEQUENCE</scope>
    <source>
        <strain evidence="5">FDAARGOS_387</strain>
    </source>
</reference>
<proteinExistence type="predicted"/>
<dbReference type="PANTHER" id="PTHR46796">
    <property type="entry name" value="HTH-TYPE TRANSCRIPTIONAL ACTIVATOR RHAS-RELATED"/>
    <property type="match status" value="1"/>
</dbReference>
<dbReference type="SMART" id="SM00342">
    <property type="entry name" value="HTH_ARAC"/>
    <property type="match status" value="1"/>
</dbReference>
<dbReference type="PROSITE" id="PS01124">
    <property type="entry name" value="HTH_ARAC_FAMILY_2"/>
    <property type="match status" value="1"/>
</dbReference>
<dbReference type="InterPro" id="IPR018060">
    <property type="entry name" value="HTH_AraC"/>
</dbReference>
<dbReference type="AlphaFoldDB" id="A0A2C6C2E9"/>
<gene>
    <name evidence="6" type="primary">araC_4</name>
    <name evidence="5" type="ORF">CRN84_14880</name>
    <name evidence="6" type="ORF">NCTC12282_04212</name>
</gene>
<dbReference type="GO" id="GO:0003700">
    <property type="term" value="F:DNA-binding transcription factor activity"/>
    <property type="evidence" value="ECO:0007669"/>
    <property type="project" value="InterPro"/>
</dbReference>
<dbReference type="RefSeq" id="WP_029092739.1">
    <property type="nucleotide sequence ID" value="NZ_CAADJA010000002.1"/>
</dbReference>
<dbReference type="SUPFAM" id="SSF46689">
    <property type="entry name" value="Homeodomain-like"/>
    <property type="match status" value="2"/>
</dbReference>
<keyword evidence="7" id="KW-1185">Reference proteome</keyword>
<keyword evidence="2" id="KW-0238">DNA-binding</keyword>
<dbReference type="Pfam" id="PF02311">
    <property type="entry name" value="AraC_binding"/>
    <property type="match status" value="1"/>
</dbReference>
<accession>A0A2C6C2E9</accession>
<evidence type="ECO:0000313" key="7">
    <source>
        <dbReference type="Proteomes" id="UP000224974"/>
    </source>
</evidence>
<dbReference type="Gene3D" id="1.10.10.60">
    <property type="entry name" value="Homeodomain-like"/>
    <property type="match status" value="1"/>
</dbReference>
<protein>
    <submittedName>
        <fullName evidence="5">AraC family transcriptional regulator</fullName>
    </submittedName>
    <submittedName>
        <fullName evidence="6">Arabinose operon regulatory protein</fullName>
    </submittedName>
</protein>
<dbReference type="GO" id="GO:0043565">
    <property type="term" value="F:sequence-specific DNA binding"/>
    <property type="evidence" value="ECO:0007669"/>
    <property type="project" value="InterPro"/>
</dbReference>
<dbReference type="SUPFAM" id="SSF51215">
    <property type="entry name" value="Regulatory protein AraC"/>
    <property type="match status" value="1"/>
</dbReference>
<dbReference type="InterPro" id="IPR037923">
    <property type="entry name" value="HTH-like"/>
</dbReference>
<dbReference type="Proteomes" id="UP000373449">
    <property type="component" value="Unassembled WGS sequence"/>
</dbReference>
<reference evidence="7" key="1">
    <citation type="submission" date="2017-09" db="EMBL/GenBank/DDBJ databases">
        <title>FDA dAtabase for Regulatory Grade micrObial Sequences (FDA-ARGOS): Supporting development and validation of Infectious Disease Dx tests.</title>
        <authorList>
            <person name="Minogue T."/>
            <person name="Wolcott M."/>
            <person name="Wasieloski L."/>
            <person name="Aguilar W."/>
            <person name="Moore D."/>
            <person name="Tallon L."/>
            <person name="Sadzewicz L."/>
            <person name="Ott S."/>
            <person name="Zhao X."/>
            <person name="Nagaraj S."/>
            <person name="Vavikolanu K."/>
            <person name="Aluvathingal J."/>
            <person name="Nadendla S."/>
            <person name="Sichtig H."/>
        </authorList>
    </citation>
    <scope>NUCLEOTIDE SEQUENCE [LARGE SCALE GENOMIC DNA]</scope>
    <source>
        <strain evidence="7">FDAARGOS_387</strain>
    </source>
</reference>
<evidence type="ECO:0000256" key="3">
    <source>
        <dbReference type="ARBA" id="ARBA00023163"/>
    </source>
</evidence>
<dbReference type="Proteomes" id="UP000224974">
    <property type="component" value="Unassembled WGS sequence"/>
</dbReference>
<dbReference type="OrthoDB" id="9809338at2"/>